<dbReference type="GO" id="GO:0046872">
    <property type="term" value="F:metal ion binding"/>
    <property type="evidence" value="ECO:0007669"/>
    <property type="project" value="UniProtKB-KW"/>
</dbReference>
<evidence type="ECO:0000256" key="4">
    <source>
        <dbReference type="ARBA" id="ARBA00022723"/>
    </source>
</evidence>
<dbReference type="NCBIfam" id="TIGR04085">
    <property type="entry name" value="rSAM_more_4Fe4S"/>
    <property type="match status" value="1"/>
</dbReference>
<dbReference type="PROSITE" id="PS51918">
    <property type="entry name" value="RADICAL_SAM"/>
    <property type="match status" value="1"/>
</dbReference>
<dbReference type="SFLD" id="SFLDS00029">
    <property type="entry name" value="Radical_SAM"/>
    <property type="match status" value="1"/>
</dbReference>
<dbReference type="PANTHER" id="PTHR43273:SF2">
    <property type="entry name" value="RADICAL SAM CORE DOMAIN-CONTAINING PROTEIN"/>
    <property type="match status" value="1"/>
</dbReference>
<keyword evidence="4" id="KW-0479">Metal-binding</keyword>
<evidence type="ECO:0000256" key="3">
    <source>
        <dbReference type="ARBA" id="ARBA00022691"/>
    </source>
</evidence>
<proteinExistence type="predicted"/>
<dbReference type="SFLD" id="SFLDG01384">
    <property type="entry name" value="thioether_bond_formation_requi"/>
    <property type="match status" value="1"/>
</dbReference>
<feature type="domain" description="Radical SAM core" evidence="7">
    <location>
        <begin position="1"/>
        <end position="223"/>
    </location>
</feature>
<dbReference type="EMBL" id="QRHW01000005">
    <property type="protein sequence ID" value="RHG09941.1"/>
    <property type="molecule type" value="Genomic_DNA"/>
</dbReference>
<organism evidence="8 9">
    <name type="scientific">Dorea longicatena</name>
    <dbReference type="NCBI Taxonomy" id="88431"/>
    <lineage>
        <taxon>Bacteria</taxon>
        <taxon>Bacillati</taxon>
        <taxon>Bacillota</taxon>
        <taxon>Clostridia</taxon>
        <taxon>Lachnospirales</taxon>
        <taxon>Lachnospiraceae</taxon>
        <taxon>Dorea</taxon>
    </lineage>
</organism>
<dbReference type="PANTHER" id="PTHR43273">
    <property type="entry name" value="ANAEROBIC SULFATASE-MATURATING ENZYME HOMOLOG ASLB-RELATED"/>
    <property type="match status" value="1"/>
</dbReference>
<sequence length="385" mass="44558">MGKVYTIYLTTECNFQCTYCYEEYTKCLILDKEMLKDILDFIIDLESNKDSDAFAVNFMGGEPLLKKELIYQAVNYIKEKCKKKVLYYITTNGSLLNEEMISWMKENDFFVRISIDGNKETHKKNRLQKDGNSAYATIMQNLKFIKKSGLKYTIRMTVANNTLDQIYDNVIYFQTLGFDKLSIVLDINMQFGKTEEDIFRKQMKKIASYYLNTVDDNPNLSIDLINGKMFGLLTESDKGFTMCGAGLTSFCIMPDGNIYPCAYVTNDEAFKIGNIKNGIDIELAQNLPRELFRKEFRDCLECTVKNMCHSMKCGYMNYIKSGFINVPAEIICRQEKLIYPILKDVLYELGKKNILIRQKILGKQVELIERDEKLGELGLKIKNLL</sequence>
<dbReference type="PROSITE" id="PS01305">
    <property type="entry name" value="MOAA_NIFB_PQQE"/>
    <property type="match status" value="1"/>
</dbReference>
<dbReference type="GO" id="GO:0051539">
    <property type="term" value="F:4 iron, 4 sulfur cluster binding"/>
    <property type="evidence" value="ECO:0007669"/>
    <property type="project" value="UniProtKB-KW"/>
</dbReference>
<evidence type="ECO:0000259" key="7">
    <source>
        <dbReference type="PROSITE" id="PS51918"/>
    </source>
</evidence>
<gene>
    <name evidence="8" type="ORF">DW641_04990</name>
</gene>
<dbReference type="Pfam" id="PF13186">
    <property type="entry name" value="SPASM"/>
    <property type="match status" value="1"/>
</dbReference>
<dbReference type="GO" id="GO:0016491">
    <property type="term" value="F:oxidoreductase activity"/>
    <property type="evidence" value="ECO:0007669"/>
    <property type="project" value="InterPro"/>
</dbReference>
<dbReference type="InterPro" id="IPR000385">
    <property type="entry name" value="MoaA_NifB_PqqE_Fe-S-bd_CS"/>
</dbReference>
<dbReference type="Pfam" id="PF04055">
    <property type="entry name" value="Radical_SAM"/>
    <property type="match status" value="1"/>
</dbReference>
<evidence type="ECO:0000256" key="5">
    <source>
        <dbReference type="ARBA" id="ARBA00023004"/>
    </source>
</evidence>
<dbReference type="AlphaFoldDB" id="A0A414S3S2"/>
<dbReference type="InterPro" id="IPR007197">
    <property type="entry name" value="rSAM"/>
</dbReference>
<keyword evidence="2" id="KW-0004">4Fe-4S</keyword>
<dbReference type="SUPFAM" id="SSF102114">
    <property type="entry name" value="Radical SAM enzymes"/>
    <property type="match status" value="1"/>
</dbReference>
<dbReference type="InterPro" id="IPR058240">
    <property type="entry name" value="rSAM_sf"/>
</dbReference>
<keyword evidence="3" id="KW-0949">S-adenosyl-L-methionine</keyword>
<comment type="caution">
    <text evidence="8">The sequence shown here is derived from an EMBL/GenBank/DDBJ whole genome shotgun (WGS) entry which is preliminary data.</text>
</comment>
<evidence type="ECO:0000313" key="8">
    <source>
        <dbReference type="EMBL" id="RHG09941.1"/>
    </source>
</evidence>
<reference evidence="8 9" key="1">
    <citation type="submission" date="2018-08" db="EMBL/GenBank/DDBJ databases">
        <title>A genome reference for cultivated species of the human gut microbiota.</title>
        <authorList>
            <person name="Zou Y."/>
            <person name="Xue W."/>
            <person name="Luo G."/>
        </authorList>
    </citation>
    <scope>NUCLEOTIDE SEQUENCE [LARGE SCALE GENOMIC DNA]</scope>
    <source>
        <strain evidence="8 9">AM23-13</strain>
    </source>
</reference>
<dbReference type="InterPro" id="IPR023867">
    <property type="entry name" value="Sulphatase_maturase_rSAM"/>
</dbReference>
<dbReference type="Proteomes" id="UP000284112">
    <property type="component" value="Unassembled WGS sequence"/>
</dbReference>
<evidence type="ECO:0000256" key="1">
    <source>
        <dbReference type="ARBA" id="ARBA00001966"/>
    </source>
</evidence>
<keyword evidence="5" id="KW-0408">Iron</keyword>
<dbReference type="CDD" id="cd01335">
    <property type="entry name" value="Radical_SAM"/>
    <property type="match status" value="1"/>
</dbReference>
<protein>
    <submittedName>
        <fullName evidence="8">Radical SAM protein</fullName>
    </submittedName>
</protein>
<evidence type="ECO:0000256" key="6">
    <source>
        <dbReference type="ARBA" id="ARBA00023014"/>
    </source>
</evidence>
<dbReference type="SFLD" id="SFLDG01386">
    <property type="entry name" value="main_SPASM_domain-containing"/>
    <property type="match status" value="1"/>
</dbReference>
<dbReference type="InterPro" id="IPR023885">
    <property type="entry name" value="4Fe4S-binding_SPASM_dom"/>
</dbReference>
<accession>A0A414S3S2</accession>
<evidence type="ECO:0000256" key="2">
    <source>
        <dbReference type="ARBA" id="ARBA00022485"/>
    </source>
</evidence>
<keyword evidence="6" id="KW-0411">Iron-sulfur</keyword>
<dbReference type="SFLD" id="SFLDG01067">
    <property type="entry name" value="SPASM/twitch_domain_containing"/>
    <property type="match status" value="1"/>
</dbReference>
<dbReference type="Gene3D" id="3.20.20.70">
    <property type="entry name" value="Aldolase class I"/>
    <property type="match status" value="1"/>
</dbReference>
<comment type="cofactor">
    <cofactor evidence="1">
        <name>[4Fe-4S] cluster</name>
        <dbReference type="ChEBI" id="CHEBI:49883"/>
    </cofactor>
</comment>
<name>A0A414S3S2_9FIRM</name>
<evidence type="ECO:0000313" key="9">
    <source>
        <dbReference type="Proteomes" id="UP000284112"/>
    </source>
</evidence>
<dbReference type="InterPro" id="IPR013785">
    <property type="entry name" value="Aldolase_TIM"/>
</dbReference>